<keyword evidence="2" id="KW-1185">Reference proteome</keyword>
<protein>
    <submittedName>
        <fullName evidence="1">Uncharacterized protein</fullName>
    </submittedName>
</protein>
<evidence type="ECO:0000313" key="2">
    <source>
        <dbReference type="Proteomes" id="UP000469385"/>
    </source>
</evidence>
<evidence type="ECO:0000313" key="1">
    <source>
        <dbReference type="EMBL" id="MVQ28301.1"/>
    </source>
</evidence>
<name>A0A6N8IN75_9BURK</name>
<accession>A0A6N8IN75</accession>
<proteinExistence type="predicted"/>
<organism evidence="1 2">
    <name type="scientific">Ramlibacter pinisoli</name>
    <dbReference type="NCBI Taxonomy" id="2682844"/>
    <lineage>
        <taxon>Bacteria</taxon>
        <taxon>Pseudomonadati</taxon>
        <taxon>Pseudomonadota</taxon>
        <taxon>Betaproteobacteria</taxon>
        <taxon>Burkholderiales</taxon>
        <taxon>Comamonadaceae</taxon>
        <taxon>Ramlibacter</taxon>
    </lineage>
</organism>
<dbReference type="EMBL" id="WSEL01000003">
    <property type="protein sequence ID" value="MVQ28301.1"/>
    <property type="molecule type" value="Genomic_DNA"/>
</dbReference>
<comment type="caution">
    <text evidence="1">The sequence shown here is derived from an EMBL/GenBank/DDBJ whole genome shotgun (WGS) entry which is preliminary data.</text>
</comment>
<dbReference type="AlphaFoldDB" id="A0A6N8IN75"/>
<dbReference type="Proteomes" id="UP000469385">
    <property type="component" value="Unassembled WGS sequence"/>
</dbReference>
<gene>
    <name evidence="1" type="ORF">GON04_02480</name>
</gene>
<dbReference type="RefSeq" id="WP_157396426.1">
    <property type="nucleotide sequence ID" value="NZ_WSEL01000003.1"/>
</dbReference>
<reference evidence="1 2" key="1">
    <citation type="submission" date="2019-12" db="EMBL/GenBank/DDBJ databases">
        <authorList>
            <person name="Huq M.A."/>
        </authorList>
    </citation>
    <scope>NUCLEOTIDE SEQUENCE [LARGE SCALE GENOMIC DNA]</scope>
    <source>
        <strain evidence="1 2">MAH-25</strain>
    </source>
</reference>
<sequence length="82" mass="8866">MLVLRTPIPTAEAQAFEDAILASGRDPSAFRAQMFEAANNDGAAMRRVHVITRHAAAQYDASDGAGWTESFARHLARGFFGT</sequence>